<dbReference type="SMART" id="SM00347">
    <property type="entry name" value="HTH_MARR"/>
    <property type="match status" value="1"/>
</dbReference>
<organism evidence="2 3">
    <name type="scientific">Actinoplanes nipponensis</name>
    <dbReference type="NCBI Taxonomy" id="135950"/>
    <lineage>
        <taxon>Bacteria</taxon>
        <taxon>Bacillati</taxon>
        <taxon>Actinomycetota</taxon>
        <taxon>Actinomycetes</taxon>
        <taxon>Micromonosporales</taxon>
        <taxon>Micromonosporaceae</taxon>
        <taxon>Actinoplanes</taxon>
    </lineage>
</organism>
<evidence type="ECO:0000313" key="2">
    <source>
        <dbReference type="EMBL" id="GIE51484.1"/>
    </source>
</evidence>
<evidence type="ECO:0000259" key="1">
    <source>
        <dbReference type="SMART" id="SM00347"/>
    </source>
</evidence>
<dbReference type="CDD" id="cd00090">
    <property type="entry name" value="HTH_ARSR"/>
    <property type="match status" value="1"/>
</dbReference>
<dbReference type="InterPro" id="IPR036388">
    <property type="entry name" value="WH-like_DNA-bd_sf"/>
</dbReference>
<dbReference type="RefSeq" id="WP_203772044.1">
    <property type="nucleotide sequence ID" value="NZ_BAAAYJ010000001.1"/>
</dbReference>
<dbReference type="GO" id="GO:0003700">
    <property type="term" value="F:DNA-binding transcription factor activity"/>
    <property type="evidence" value="ECO:0007669"/>
    <property type="project" value="InterPro"/>
</dbReference>
<dbReference type="Proteomes" id="UP000647172">
    <property type="component" value="Unassembled WGS sequence"/>
</dbReference>
<dbReference type="Gene3D" id="1.10.10.10">
    <property type="entry name" value="Winged helix-like DNA-binding domain superfamily/Winged helix DNA-binding domain"/>
    <property type="match status" value="1"/>
</dbReference>
<evidence type="ECO:0000313" key="3">
    <source>
        <dbReference type="Proteomes" id="UP000647172"/>
    </source>
</evidence>
<feature type="domain" description="HTH marR-type" evidence="1">
    <location>
        <begin position="31"/>
        <end position="128"/>
    </location>
</feature>
<dbReference type="InterPro" id="IPR000835">
    <property type="entry name" value="HTH_MarR-typ"/>
</dbReference>
<keyword evidence="3" id="KW-1185">Reference proteome</keyword>
<reference evidence="2" key="1">
    <citation type="submission" date="2021-01" db="EMBL/GenBank/DDBJ databases">
        <title>Whole genome shotgun sequence of Actinoplanes nipponensis NBRC 14063.</title>
        <authorList>
            <person name="Komaki H."/>
            <person name="Tamura T."/>
        </authorList>
    </citation>
    <scope>NUCLEOTIDE SEQUENCE</scope>
    <source>
        <strain evidence="2">NBRC 14063</strain>
    </source>
</reference>
<dbReference type="InterPro" id="IPR011991">
    <property type="entry name" value="ArsR-like_HTH"/>
</dbReference>
<gene>
    <name evidence="2" type="ORF">Ani05nite_50180</name>
</gene>
<comment type="caution">
    <text evidence="2">The sequence shown here is derived from an EMBL/GenBank/DDBJ whole genome shotgun (WGS) entry which is preliminary data.</text>
</comment>
<protein>
    <recommendedName>
        <fullName evidence="1">HTH marR-type domain-containing protein</fullName>
    </recommendedName>
</protein>
<dbReference type="InterPro" id="IPR036390">
    <property type="entry name" value="WH_DNA-bd_sf"/>
</dbReference>
<dbReference type="EMBL" id="BOMQ01000059">
    <property type="protein sequence ID" value="GIE51484.1"/>
    <property type="molecule type" value="Genomic_DNA"/>
</dbReference>
<dbReference type="AlphaFoldDB" id="A0A919MJ64"/>
<proteinExistence type="predicted"/>
<dbReference type="Pfam" id="PF12802">
    <property type="entry name" value="MarR_2"/>
    <property type="match status" value="1"/>
</dbReference>
<sequence>MPPPDLLDSSYYGPLFRLLSDMDADIAGLYAEAGIEGVRTRFVGPMIELSRSGPLTIKEIAERRAVSHSAMSQTVAAMRKAGWVEPAEDTDGRKRPVRLTARAREIVPFLQAEWRATEATVRALDAELPYPIMSVVADIRAALSARPFAQRLREHL</sequence>
<name>A0A919MJ64_9ACTN</name>
<accession>A0A919MJ64</accession>
<dbReference type="SUPFAM" id="SSF46785">
    <property type="entry name" value="Winged helix' DNA-binding domain"/>
    <property type="match status" value="1"/>
</dbReference>